<accession>A0A0A2KTV7</accession>
<evidence type="ECO:0000256" key="3">
    <source>
        <dbReference type="ARBA" id="ARBA00022741"/>
    </source>
</evidence>
<keyword evidence="2" id="KW-0808">Transferase</keyword>
<dbReference type="PROSITE" id="PS50011">
    <property type="entry name" value="PROTEIN_KINASE_DOM"/>
    <property type="match status" value="1"/>
</dbReference>
<reference evidence="8 9" key="1">
    <citation type="journal article" date="2015" name="Mol. Plant Microbe Interact.">
        <title>Genome, transcriptome, and functional analyses of Penicillium expansum provide new insights into secondary metabolism and pathogenicity.</title>
        <authorList>
            <person name="Ballester A.R."/>
            <person name="Marcet-Houben M."/>
            <person name="Levin E."/>
            <person name="Sela N."/>
            <person name="Selma-Lazaro C."/>
            <person name="Carmona L."/>
            <person name="Wisniewski M."/>
            <person name="Droby S."/>
            <person name="Gonzalez-Candelas L."/>
            <person name="Gabaldon T."/>
        </authorList>
    </citation>
    <scope>NUCLEOTIDE SEQUENCE [LARGE SCALE GENOMIC DNA]</scope>
    <source>
        <strain evidence="8 9">PHI-1</strain>
    </source>
</reference>
<organism evidence="8 9">
    <name type="scientific">Penicillium italicum</name>
    <name type="common">Blue mold</name>
    <dbReference type="NCBI Taxonomy" id="40296"/>
    <lineage>
        <taxon>Eukaryota</taxon>
        <taxon>Fungi</taxon>
        <taxon>Dikarya</taxon>
        <taxon>Ascomycota</taxon>
        <taxon>Pezizomycotina</taxon>
        <taxon>Eurotiomycetes</taxon>
        <taxon>Eurotiomycetidae</taxon>
        <taxon>Eurotiales</taxon>
        <taxon>Aspergillaceae</taxon>
        <taxon>Penicillium</taxon>
    </lineage>
</organism>
<name>A0A0A2KTV7_PENIT</name>
<feature type="domain" description="Protein kinase" evidence="7">
    <location>
        <begin position="141"/>
        <end position="491"/>
    </location>
</feature>
<evidence type="ECO:0000313" key="9">
    <source>
        <dbReference type="Proteomes" id="UP000030104"/>
    </source>
</evidence>
<dbReference type="Proteomes" id="UP000030104">
    <property type="component" value="Unassembled WGS sequence"/>
</dbReference>
<keyword evidence="1" id="KW-0723">Serine/threonine-protein kinase</keyword>
<evidence type="ECO:0000256" key="4">
    <source>
        <dbReference type="ARBA" id="ARBA00022777"/>
    </source>
</evidence>
<evidence type="ECO:0000256" key="6">
    <source>
        <dbReference type="SAM" id="Phobius"/>
    </source>
</evidence>
<dbReference type="GO" id="GO:0005524">
    <property type="term" value="F:ATP binding"/>
    <property type="evidence" value="ECO:0007669"/>
    <property type="project" value="UniProtKB-KW"/>
</dbReference>
<keyword evidence="6" id="KW-0472">Membrane</keyword>
<keyword evidence="6" id="KW-1133">Transmembrane helix</keyword>
<dbReference type="PANTHER" id="PTHR45646">
    <property type="entry name" value="SERINE/THREONINE-PROTEIN KINASE DOA-RELATED"/>
    <property type="match status" value="1"/>
</dbReference>
<dbReference type="EMBL" id="JQGA01001045">
    <property type="protein sequence ID" value="KGO70378.1"/>
    <property type="molecule type" value="Genomic_DNA"/>
</dbReference>
<dbReference type="PANTHER" id="PTHR45646:SF11">
    <property type="entry name" value="SERINE_THREONINE-PROTEIN KINASE DOA"/>
    <property type="match status" value="1"/>
</dbReference>
<dbReference type="Gene3D" id="1.10.510.10">
    <property type="entry name" value="Transferase(Phosphotransferase) domain 1"/>
    <property type="match status" value="1"/>
</dbReference>
<dbReference type="InterPro" id="IPR011009">
    <property type="entry name" value="Kinase-like_dom_sf"/>
</dbReference>
<keyword evidence="3" id="KW-0547">Nucleotide-binding</keyword>
<evidence type="ECO:0000259" key="7">
    <source>
        <dbReference type="PROSITE" id="PS50011"/>
    </source>
</evidence>
<dbReference type="Pfam" id="PF00069">
    <property type="entry name" value="Pkinase"/>
    <property type="match status" value="2"/>
</dbReference>
<dbReference type="GO" id="GO:0043484">
    <property type="term" value="P:regulation of RNA splicing"/>
    <property type="evidence" value="ECO:0007669"/>
    <property type="project" value="TreeGrafter"/>
</dbReference>
<dbReference type="InterPro" id="IPR008271">
    <property type="entry name" value="Ser/Thr_kinase_AS"/>
</dbReference>
<dbReference type="CDD" id="cd05118">
    <property type="entry name" value="STKc_CMGC"/>
    <property type="match status" value="1"/>
</dbReference>
<evidence type="ECO:0000313" key="8">
    <source>
        <dbReference type="EMBL" id="KGO70378.1"/>
    </source>
</evidence>
<dbReference type="GO" id="GO:0004674">
    <property type="term" value="F:protein serine/threonine kinase activity"/>
    <property type="evidence" value="ECO:0007669"/>
    <property type="project" value="UniProtKB-KW"/>
</dbReference>
<protein>
    <recommendedName>
        <fullName evidence="7">Protein kinase domain-containing protein</fullName>
    </recommendedName>
</protein>
<dbReference type="HOGENOM" id="CLU_000288_81_1_1"/>
<dbReference type="GO" id="GO:0005634">
    <property type="term" value="C:nucleus"/>
    <property type="evidence" value="ECO:0007669"/>
    <property type="project" value="TreeGrafter"/>
</dbReference>
<dbReference type="SMART" id="SM00220">
    <property type="entry name" value="S_TKc"/>
    <property type="match status" value="1"/>
</dbReference>
<proteinExistence type="predicted"/>
<dbReference type="PROSITE" id="PS00108">
    <property type="entry name" value="PROTEIN_KINASE_ST"/>
    <property type="match status" value="1"/>
</dbReference>
<feature type="transmembrane region" description="Helical" evidence="6">
    <location>
        <begin position="6"/>
        <end position="30"/>
    </location>
</feature>
<dbReference type="STRING" id="40296.A0A0A2KTV7"/>
<dbReference type="PhylomeDB" id="A0A0A2KTV7"/>
<dbReference type="InterPro" id="IPR000719">
    <property type="entry name" value="Prot_kinase_dom"/>
</dbReference>
<dbReference type="OrthoDB" id="5979581at2759"/>
<keyword evidence="6" id="KW-0812">Transmembrane</keyword>
<dbReference type="SUPFAM" id="SSF56112">
    <property type="entry name" value="Protein kinase-like (PK-like)"/>
    <property type="match status" value="1"/>
</dbReference>
<dbReference type="Gene3D" id="3.30.200.20">
    <property type="entry name" value="Phosphorylase Kinase, domain 1"/>
    <property type="match status" value="1"/>
</dbReference>
<dbReference type="FunFam" id="1.10.510.10:FF:000922">
    <property type="entry name" value="Protein kinase domain protein"/>
    <property type="match status" value="1"/>
</dbReference>
<keyword evidence="4" id="KW-0418">Kinase</keyword>
<gene>
    <name evidence="8" type="ORF">PITC_014910</name>
</gene>
<evidence type="ECO:0000256" key="1">
    <source>
        <dbReference type="ARBA" id="ARBA00022527"/>
    </source>
</evidence>
<comment type="caution">
    <text evidence="8">The sequence shown here is derived from an EMBL/GenBank/DDBJ whole genome shotgun (WGS) entry which is preliminary data.</text>
</comment>
<dbReference type="InterPro" id="IPR051175">
    <property type="entry name" value="CLK_kinases"/>
</dbReference>
<keyword evidence="5" id="KW-0067">ATP-binding</keyword>
<evidence type="ECO:0000256" key="2">
    <source>
        <dbReference type="ARBA" id="ARBA00022679"/>
    </source>
</evidence>
<dbReference type="OMA" id="IFEMAWG"/>
<evidence type="ECO:0000256" key="5">
    <source>
        <dbReference type="ARBA" id="ARBA00022840"/>
    </source>
</evidence>
<keyword evidence="9" id="KW-1185">Reference proteome</keyword>
<dbReference type="AlphaFoldDB" id="A0A0A2KTV7"/>
<sequence length="492" mass="56545">MGANTILPLILLLVFVGIVAAIGVVVYSVAKNVGRNTREKIERKNIALTRDGMKVQVKEVKDETYKDRTQSVLFNMWNHTSFPAYKSRLWDMAGSSSTEQKTDAEKRQLPLETPIEEETLPHYDTEQFYPVHIGDEFVGRYRVTGKLGFGAYSTSWLCQDLRSQRHAVLKVSTSLRKFPTATDREFKIYERLGKIKSAHPGQSLIRELYDSFELQGDAGKHRCLVLQPMHMTLLEMIRLNPRPFDLPLLKMTLRRLLLALDFLHTEADIIHTDLKTDNLMLSLEDNTMLADFADEEARQPSPRKMIEESRTIYQSRRFRRPFRGKSFGLPILCDFGEARIGKTQESGPFVQPNIYRAPEIIFEMAWGSAVDIWNLGALIWDLFEGQHLFGDVFDDNGNHDTFMHLALMVALIGPPPVDFVQRSETTRQCFDHNGSWIAHQDAAVPSTSLESQEKRLSGTEKESFLHFVRSMLKWLPEERKTARELLDDPWLL</sequence>